<dbReference type="Proteomes" id="UP000887575">
    <property type="component" value="Unassembled WGS sequence"/>
</dbReference>
<feature type="coiled-coil region" evidence="1">
    <location>
        <begin position="65"/>
        <end position="92"/>
    </location>
</feature>
<proteinExistence type="predicted"/>
<dbReference type="PROSITE" id="PS50106">
    <property type="entry name" value="PDZ"/>
    <property type="match status" value="2"/>
</dbReference>
<dbReference type="InterPro" id="IPR053004">
    <property type="entry name" value="MAGUK_Signaling_Regulators"/>
</dbReference>
<dbReference type="SUPFAM" id="SSF50044">
    <property type="entry name" value="SH3-domain"/>
    <property type="match status" value="1"/>
</dbReference>
<evidence type="ECO:0000256" key="1">
    <source>
        <dbReference type="SAM" id="Coils"/>
    </source>
</evidence>
<feature type="domain" description="PDZ" evidence="2">
    <location>
        <begin position="298"/>
        <end position="365"/>
    </location>
</feature>
<dbReference type="CDD" id="cd11860">
    <property type="entry name" value="SH3_DLG5"/>
    <property type="match status" value="1"/>
</dbReference>
<reference evidence="4" key="1">
    <citation type="submission" date="2024-02" db="UniProtKB">
        <authorList>
            <consortium name="WormBaseParasite"/>
        </authorList>
    </citation>
    <scope>IDENTIFICATION</scope>
</reference>
<dbReference type="PANTHER" id="PTHR46360">
    <property type="entry name" value="DISKS LARGE HOMOLOG 5"/>
    <property type="match status" value="1"/>
</dbReference>
<dbReference type="CDD" id="cd00136">
    <property type="entry name" value="PDZ_canonical"/>
    <property type="match status" value="1"/>
</dbReference>
<dbReference type="InterPro" id="IPR035537">
    <property type="entry name" value="DLG5_SH3"/>
</dbReference>
<name>A0AAF3FNY9_9BILA</name>
<dbReference type="InterPro" id="IPR036034">
    <property type="entry name" value="PDZ_sf"/>
</dbReference>
<dbReference type="Gene3D" id="2.30.30.40">
    <property type="entry name" value="SH3 Domains"/>
    <property type="match status" value="1"/>
</dbReference>
<protein>
    <recommendedName>
        <fullName evidence="2">PDZ domain-containing protein</fullName>
    </recommendedName>
</protein>
<accession>A0AAF3FNY9</accession>
<dbReference type="InterPro" id="IPR036028">
    <property type="entry name" value="SH3-like_dom_sf"/>
</dbReference>
<organism evidence="3 4">
    <name type="scientific">Mesorhabditis belari</name>
    <dbReference type="NCBI Taxonomy" id="2138241"/>
    <lineage>
        <taxon>Eukaryota</taxon>
        <taxon>Metazoa</taxon>
        <taxon>Ecdysozoa</taxon>
        <taxon>Nematoda</taxon>
        <taxon>Chromadorea</taxon>
        <taxon>Rhabditida</taxon>
        <taxon>Rhabditina</taxon>
        <taxon>Rhabditomorpha</taxon>
        <taxon>Rhabditoidea</taxon>
        <taxon>Rhabditidae</taxon>
        <taxon>Mesorhabditinae</taxon>
        <taxon>Mesorhabditis</taxon>
    </lineage>
</organism>
<dbReference type="Pfam" id="PF00595">
    <property type="entry name" value="PDZ"/>
    <property type="match status" value="2"/>
</dbReference>
<dbReference type="GO" id="GO:0035331">
    <property type="term" value="P:negative regulation of hippo signaling"/>
    <property type="evidence" value="ECO:0007669"/>
    <property type="project" value="TreeGrafter"/>
</dbReference>
<dbReference type="SMART" id="SM00228">
    <property type="entry name" value="PDZ"/>
    <property type="match status" value="3"/>
</dbReference>
<dbReference type="PANTHER" id="PTHR46360:SF1">
    <property type="entry name" value="DISKS LARGE HOMOLOG 5"/>
    <property type="match status" value="1"/>
</dbReference>
<dbReference type="Gene3D" id="2.30.42.10">
    <property type="match status" value="2"/>
</dbReference>
<keyword evidence="3" id="KW-1185">Reference proteome</keyword>
<evidence type="ECO:0000313" key="4">
    <source>
        <dbReference type="WBParaSite" id="MBELARI_LOCUS8667"/>
    </source>
</evidence>
<dbReference type="GO" id="GO:0005886">
    <property type="term" value="C:plasma membrane"/>
    <property type="evidence" value="ECO:0007669"/>
    <property type="project" value="TreeGrafter"/>
</dbReference>
<dbReference type="InterPro" id="IPR001478">
    <property type="entry name" value="PDZ"/>
</dbReference>
<dbReference type="WBParaSite" id="MBELARI_LOCUS8667">
    <property type="protein sequence ID" value="MBELARI_LOCUS8667"/>
    <property type="gene ID" value="MBELARI_LOCUS8667"/>
</dbReference>
<evidence type="ECO:0000313" key="3">
    <source>
        <dbReference type="Proteomes" id="UP000887575"/>
    </source>
</evidence>
<feature type="domain" description="PDZ" evidence="2">
    <location>
        <begin position="388"/>
        <end position="455"/>
    </location>
</feature>
<sequence>MVENDEDRPPTPPEVYQEKMCGGLAIPASSPSIPLLPNDDLRNNHFLPSFHPSDQLNHHEFMHNNRINQHHIDTLENECTRLEEQLRIEREEKGGFKWKHRLDELTREISQAEDIWIGKLKIAMEERDLLKQKALVLEEQLDGSRADTNRAVAYRIELEDSRQRLQTQYDSLLRDYDETMLERSHVLEENNRLAEERDRLKQNLKNINGLMQGQQSSKNDTQIQQLQTKLDHTRRLLQLNMQESAAANVRRGETIEEIGRLKRRIDALCVVRKEDLCARLLTAEAERESVADIWTSHAVDITMPFPKTNLGIILAGGSTPIYVKEVHPGSPLEHSIRRFDHIVLVNEIDVTDMDIRSIYDILRNSHHLKMVIRRRANMHQIQEVVIAGHSDIGLELANGVFVNRVEPGSATDRAKLSVGDRVIFVNGVPVGDARQAEELLKSTNGVARLGVLLGRPREQSRSTASTEKSSKSVFRSCLFQVHEKLFGGRAPTKTRDIIATANIDPDTPGDFMRHGSLRVPAPSPRQQQLIRTGSLRAPSGVGLQKELVGKMDQFRHSVASSPVHPSTGSTWPKLIDPTSGFLAKPVPALLHLHSRLQPHQSILLDWPLPLRALLPPLMGIESALILAALSPASTLSWSPSRCLTLLNSFSSSNSVPHPSTSSVNYQINNSPSETVLSEYASEAIRRLTRSRDSEFEPGDISLERHPVRQKKHMDEVVFQPSKDRFEQETDDAFPVGIFPRWVQVCSSTKCAYLGGNLCGIVADCNVVNPQNPDNTIYAGDLILEVDGMDVRTATLEIATAYLTEGTSELVGLFVDGGGDRLEKIRAGTDGDGFYVRINVDRIGENGDELDIKAGEIVYVDNTLFMGQKGRWRAWKVDREGRQRQCGIIPSAELVHRDRGRQKGRYNAPKLTRGTPSLLGAVRAVYERVERVAASEKRPILLVGPYTAPFTQTLLDDAPNK</sequence>
<evidence type="ECO:0000259" key="2">
    <source>
        <dbReference type="PROSITE" id="PS50106"/>
    </source>
</evidence>
<keyword evidence="1" id="KW-0175">Coiled coil</keyword>
<feature type="coiled-coil region" evidence="1">
    <location>
        <begin position="120"/>
        <end position="210"/>
    </location>
</feature>
<dbReference type="AlphaFoldDB" id="A0AAF3FNY9"/>
<dbReference type="SUPFAM" id="SSF50156">
    <property type="entry name" value="PDZ domain-like"/>
    <property type="match status" value="2"/>
</dbReference>